<evidence type="ECO:0000313" key="2">
    <source>
        <dbReference type="Proteomes" id="UP000004407"/>
    </source>
</evidence>
<organism evidence="1 2">
    <name type="scientific">Leyella stercorea DSM 18206</name>
    <dbReference type="NCBI Taxonomy" id="1002367"/>
    <lineage>
        <taxon>Bacteria</taxon>
        <taxon>Pseudomonadati</taxon>
        <taxon>Bacteroidota</taxon>
        <taxon>Bacteroidia</taxon>
        <taxon>Bacteroidales</taxon>
        <taxon>Prevotellaceae</taxon>
        <taxon>Leyella</taxon>
    </lineage>
</organism>
<dbReference type="AlphaFoldDB" id="G6B093"/>
<comment type="caution">
    <text evidence="1">The sequence shown here is derived from an EMBL/GenBank/DDBJ whole genome shotgun (WGS) entry which is preliminary data.</text>
</comment>
<reference evidence="1 2" key="1">
    <citation type="submission" date="2011-08" db="EMBL/GenBank/DDBJ databases">
        <authorList>
            <person name="Weinstock G."/>
            <person name="Sodergren E."/>
            <person name="Clifton S."/>
            <person name="Fulton L."/>
            <person name="Fulton B."/>
            <person name="Courtney L."/>
            <person name="Fronick C."/>
            <person name="Harrison M."/>
            <person name="Strong C."/>
            <person name="Farmer C."/>
            <person name="Delahaunty K."/>
            <person name="Markovic C."/>
            <person name="Hall O."/>
            <person name="Minx P."/>
            <person name="Tomlinson C."/>
            <person name="Mitreva M."/>
            <person name="Hou S."/>
            <person name="Chen J."/>
            <person name="Wollam A."/>
            <person name="Pepin K.H."/>
            <person name="Johnson M."/>
            <person name="Bhonagiri V."/>
            <person name="Zhang X."/>
            <person name="Suruliraj S."/>
            <person name="Warren W."/>
            <person name="Chinwalla A."/>
            <person name="Mardis E.R."/>
            <person name="Wilson R.K."/>
        </authorList>
    </citation>
    <scope>NUCLEOTIDE SEQUENCE [LARGE SCALE GENOMIC DNA]</scope>
    <source>
        <strain evidence="1 2">DSM 18206</strain>
    </source>
</reference>
<sequence>MQLSPLGFVACQSKNCTNKIECTIMLIGALETSAPPEKNRPQAQSSLWAICGIYTL</sequence>
<protein>
    <submittedName>
        <fullName evidence="1">Uncharacterized protein</fullName>
    </submittedName>
</protein>
<dbReference type="EMBL" id="AFZZ01000197">
    <property type="protein sequence ID" value="EHJ37819.1"/>
    <property type="molecule type" value="Genomic_DNA"/>
</dbReference>
<gene>
    <name evidence="1" type="ORF">HMPREF0673_02311</name>
</gene>
<dbReference type="Proteomes" id="UP000004407">
    <property type="component" value="Unassembled WGS sequence"/>
</dbReference>
<evidence type="ECO:0000313" key="1">
    <source>
        <dbReference type="EMBL" id="EHJ37819.1"/>
    </source>
</evidence>
<name>G6B093_9BACT</name>
<proteinExistence type="predicted"/>
<dbReference type="HOGENOM" id="CLU_3010560_0_0_10"/>
<accession>G6B093</accession>